<dbReference type="PROSITE" id="PS51704">
    <property type="entry name" value="GP_PDE"/>
    <property type="match status" value="1"/>
</dbReference>
<proteinExistence type="predicted"/>
<dbReference type="OrthoDB" id="384721at2"/>
<dbReference type="Proteomes" id="UP000698242">
    <property type="component" value="Unassembled WGS sequence"/>
</dbReference>
<gene>
    <name evidence="2" type="ORF">PMES_00356</name>
</gene>
<accession>A0A921TGC4</accession>
<keyword evidence="2" id="KW-0378">Hydrolase</keyword>
<feature type="domain" description="GP-PDE" evidence="1">
    <location>
        <begin position="9"/>
        <end position="252"/>
    </location>
</feature>
<dbReference type="SUPFAM" id="SSF51695">
    <property type="entry name" value="PLC-like phosphodiesterases"/>
    <property type="match status" value="1"/>
</dbReference>
<protein>
    <submittedName>
        <fullName evidence="2">Glycerophosphoryl diester phosphodiesterase</fullName>
        <ecNumber evidence="2">3.1.4.46</ecNumber>
    </submittedName>
</protein>
<dbReference type="GO" id="GO:0006629">
    <property type="term" value="P:lipid metabolic process"/>
    <property type="evidence" value="ECO:0007669"/>
    <property type="project" value="InterPro"/>
</dbReference>
<dbReference type="GO" id="GO:0008889">
    <property type="term" value="F:glycerophosphodiester phosphodiesterase activity"/>
    <property type="evidence" value="ECO:0007669"/>
    <property type="project" value="UniProtKB-EC"/>
</dbReference>
<dbReference type="RefSeq" id="WP_159963818.1">
    <property type="nucleotide sequence ID" value="NZ_APKE01000005.1"/>
</dbReference>
<dbReference type="Pfam" id="PF03009">
    <property type="entry name" value="GDPD"/>
    <property type="match status" value="1"/>
</dbReference>
<sequence>MTLPGVFRARPLAHRGLHGEGRAENSMAAFLAAGEAGYGIELDVQPSADGAAMVFHDTTLGRMTGREGRIDALTADELARCALRGGGVIDTLAHVLARVGQTPVLVEIKDQARDPLGPVDGRLEKAVAAALAAHRGPAAVMSFNPASMRLMREFAPHVPRGLTTCAFESDAWGIAPEHAARLAAIEDYTQVGAGFVSHDAADPDRPALGAVRASGGAVLCWTIKSRAQEIAARRWADNITFERYRPATDPATA</sequence>
<dbReference type="InterPro" id="IPR017946">
    <property type="entry name" value="PLC-like_Pdiesterase_TIM-brl"/>
</dbReference>
<comment type="caution">
    <text evidence="2">The sequence shown here is derived from an EMBL/GenBank/DDBJ whole genome shotgun (WGS) entry which is preliminary data.</text>
</comment>
<organism evidence="2 3">
    <name type="scientific">Profundibacterium mesophilum KAUST100406-0324</name>
    <dbReference type="NCBI Taxonomy" id="1037889"/>
    <lineage>
        <taxon>Bacteria</taxon>
        <taxon>Pseudomonadati</taxon>
        <taxon>Pseudomonadota</taxon>
        <taxon>Alphaproteobacteria</taxon>
        <taxon>Rhodobacterales</taxon>
        <taxon>Roseobacteraceae</taxon>
        <taxon>Profundibacterium</taxon>
    </lineage>
</organism>
<dbReference type="EMBL" id="APKE01000005">
    <property type="protein sequence ID" value="KAF0677309.1"/>
    <property type="molecule type" value="Genomic_DNA"/>
</dbReference>
<dbReference type="PANTHER" id="PTHR46211:SF1">
    <property type="entry name" value="GLYCEROPHOSPHODIESTER PHOSPHODIESTERASE, CYTOPLASMIC"/>
    <property type="match status" value="1"/>
</dbReference>
<dbReference type="Gene3D" id="3.20.20.190">
    <property type="entry name" value="Phosphatidylinositol (PI) phosphodiesterase"/>
    <property type="match status" value="1"/>
</dbReference>
<evidence type="ECO:0000313" key="3">
    <source>
        <dbReference type="Proteomes" id="UP000698242"/>
    </source>
</evidence>
<name>A0A921TGC4_9RHOB</name>
<evidence type="ECO:0000259" key="1">
    <source>
        <dbReference type="PROSITE" id="PS51704"/>
    </source>
</evidence>
<dbReference type="AlphaFoldDB" id="A0A921TGC4"/>
<dbReference type="InterPro" id="IPR030395">
    <property type="entry name" value="GP_PDE_dom"/>
</dbReference>
<dbReference type="PANTHER" id="PTHR46211">
    <property type="entry name" value="GLYCEROPHOSPHORYL DIESTER PHOSPHODIESTERASE"/>
    <property type="match status" value="1"/>
</dbReference>
<dbReference type="EC" id="3.1.4.46" evidence="2"/>
<evidence type="ECO:0000313" key="2">
    <source>
        <dbReference type="EMBL" id="KAF0677309.1"/>
    </source>
</evidence>
<keyword evidence="3" id="KW-1185">Reference proteome</keyword>
<reference evidence="2" key="1">
    <citation type="submission" date="2013-03" db="EMBL/GenBank/DDBJ databases">
        <title>Genome Sequence of the Profundibacterium mesophilum strain KAUST100406-0324T from Red Sea, a novel genus in the family Rhodobacteraceae.</title>
        <authorList>
            <person name="Essack M."/>
            <person name="Alam I."/>
            <person name="Lafi F."/>
            <person name="Alawi W."/>
            <person name="Kamanu F."/>
            <person name="Al-Suwailem A."/>
            <person name="Lee O.O."/>
            <person name="Xu Y."/>
            <person name="Bajic V."/>
            <person name="Qian P.-Y."/>
            <person name="Archer J."/>
        </authorList>
    </citation>
    <scope>NUCLEOTIDE SEQUENCE</scope>
    <source>
        <strain evidence="2">KAUST100406-0324</strain>
    </source>
</reference>